<comment type="subunit">
    <text evidence="2">Monomer.</text>
</comment>
<feature type="domain" description="Glycosyl hydrolase family 92" evidence="4">
    <location>
        <begin position="253"/>
        <end position="743"/>
    </location>
</feature>
<dbReference type="InterPro" id="IPR050883">
    <property type="entry name" value="PNGase"/>
</dbReference>
<sequence>MIKNIIQFIIRNALFLTLLFFNNGCAVGQEKSYDGSGNLKYVDPLIGNVGHLLQPTRPTVQLPNQMIRMFPQRKDYMDDQISSFPLNVVSHRLGEVFALKPATQNPEPDSWKRKMTYDYDLEITRPWYYSTYLIDDDVKVSFTPGKKTGYYKFEFPAKGMKALLFENYNQGLNEFSFISANEITGMEVYHDDIKVYLYGVFSEEAVVGTVKDNKLSPVRKVTGKDARAWVRFPQNTTGTIEFKYAISYVSAEQAKKNYNNELKNMSFDQQVAIAEAAWAKVINQIKTTGATEAQRRSFYTALYRCYERMVDITEDGQYFSGFDHKIHQSNRPFYVDDWAWDTYLAHHPLRIILNPEQEEDMLNSYVKMYEQSGWMPTFPVLFGDHACMNGFHSTVSFLDAHRKGLKNFDLNKAYEGSLKNANEATMIPWRNGPKTELDDFYHSKGYFPALNIGEKEYVATVDKFEKRQAVAVTLGHSYDDWALGQLAKDMGKQQDYAKFNLRGQNYKNLWSNEAGLFLPKDNKGNWIKIDPKFDGGMGGRDYYDENNGWTYMWQVQHDVDGLMTLMGGRKAFENKLDQLFREPLGRSQYEFQARFPDVTGIVGQFSMGNEPGFHIPYLYNYTSSPWKTQKRIRFLLDTWFKDNVFGIPGDEDGGGMTAFVVFSAMGFYPVTPGIPVYTIGSPVFEKVAIDLPNGKTFQIIANKSSVVNKYIQSAKFDGKVLDTPWFTHQQLIAGGKLELEMGPLPNKIWGTGQDLKMSK</sequence>
<dbReference type="InterPro" id="IPR005887">
    <property type="entry name" value="GH92_a_mannosidase_put"/>
</dbReference>
<evidence type="ECO:0000259" key="5">
    <source>
        <dbReference type="Pfam" id="PF17678"/>
    </source>
</evidence>
<evidence type="ECO:0000259" key="4">
    <source>
        <dbReference type="Pfam" id="PF07971"/>
    </source>
</evidence>
<dbReference type="NCBIfam" id="TIGR01180">
    <property type="entry name" value="aman2_put"/>
    <property type="match status" value="1"/>
</dbReference>
<dbReference type="GO" id="GO:0000224">
    <property type="term" value="F:peptide-N4-(N-acetyl-beta-glucosaminyl)asparagine amidase activity"/>
    <property type="evidence" value="ECO:0007669"/>
    <property type="project" value="TreeGrafter"/>
</dbReference>
<dbReference type="PANTHER" id="PTHR12143:SF43">
    <property type="entry name" value="PUTATIVE-RELATED"/>
    <property type="match status" value="1"/>
</dbReference>
<dbReference type="GO" id="GO:0030246">
    <property type="term" value="F:carbohydrate binding"/>
    <property type="evidence" value="ECO:0007669"/>
    <property type="project" value="InterPro"/>
</dbReference>
<dbReference type="Pfam" id="PF07971">
    <property type="entry name" value="Glyco_hydro_92"/>
    <property type="match status" value="1"/>
</dbReference>
<dbReference type="SUPFAM" id="SSF48208">
    <property type="entry name" value="Six-hairpin glycosidases"/>
    <property type="match status" value="1"/>
</dbReference>
<accession>A0AAJ5W451</accession>
<dbReference type="InterPro" id="IPR008928">
    <property type="entry name" value="6-hairpin_glycosidase_sf"/>
</dbReference>
<gene>
    <name evidence="6" type="ORF">P0Y49_13485</name>
</gene>
<evidence type="ECO:0000256" key="1">
    <source>
        <dbReference type="ARBA" id="ARBA00001913"/>
    </source>
</evidence>
<dbReference type="Proteomes" id="UP001214530">
    <property type="component" value="Chromosome"/>
</dbReference>
<keyword evidence="6" id="KW-0378">Hydrolase</keyword>
<name>A0AAJ5W451_9SPHI</name>
<organism evidence="6 7">
    <name type="scientific">Candidatus Pedobacter colombiensis</name>
    <dbReference type="NCBI Taxonomy" id="3121371"/>
    <lineage>
        <taxon>Bacteria</taxon>
        <taxon>Pseudomonadati</taxon>
        <taxon>Bacteroidota</taxon>
        <taxon>Sphingobacteriia</taxon>
        <taxon>Sphingobacteriales</taxon>
        <taxon>Sphingobacteriaceae</taxon>
        <taxon>Pedobacter</taxon>
    </lineage>
</organism>
<dbReference type="AlphaFoldDB" id="A0AAJ5W451"/>
<dbReference type="Gene3D" id="2.70.98.10">
    <property type="match status" value="1"/>
</dbReference>
<dbReference type="InterPro" id="IPR014718">
    <property type="entry name" value="GH-type_carb-bd"/>
</dbReference>
<dbReference type="GO" id="GO:0005829">
    <property type="term" value="C:cytosol"/>
    <property type="evidence" value="ECO:0007669"/>
    <property type="project" value="TreeGrafter"/>
</dbReference>
<dbReference type="Gene3D" id="1.20.1050.60">
    <property type="entry name" value="alpha-1,2-mannosidase"/>
    <property type="match status" value="1"/>
</dbReference>
<reference evidence="6" key="1">
    <citation type="submission" date="2023-03" db="EMBL/GenBank/DDBJ databases">
        <title>Andean soil-derived lignocellulolytic bacterial consortium as a source of novel taxa and putative plastic-active enzymes.</title>
        <authorList>
            <person name="Diaz-Garcia L."/>
            <person name="Chuvochina M."/>
            <person name="Feuerriegel G."/>
            <person name="Bunk B."/>
            <person name="Sproer C."/>
            <person name="Streit W.R."/>
            <person name="Rodriguez L.M."/>
            <person name="Overmann J."/>
            <person name="Jimenez D.J."/>
        </authorList>
    </citation>
    <scope>NUCLEOTIDE SEQUENCE</scope>
    <source>
        <strain evidence="6">MAG 3858</strain>
    </source>
</reference>
<comment type="cofactor">
    <cofactor evidence="1">
        <name>Ca(2+)</name>
        <dbReference type="ChEBI" id="CHEBI:29108"/>
    </cofactor>
</comment>
<dbReference type="PANTHER" id="PTHR12143">
    <property type="entry name" value="PEPTIDE N-GLYCANASE PNGASE -RELATED"/>
    <property type="match status" value="1"/>
</dbReference>
<protein>
    <submittedName>
        <fullName evidence="6">GH92 family glycosyl hydrolase</fullName>
    </submittedName>
</protein>
<dbReference type="InterPro" id="IPR012939">
    <property type="entry name" value="Glyco_hydro_92"/>
</dbReference>
<dbReference type="EMBL" id="CP119313">
    <property type="protein sequence ID" value="WEK17811.1"/>
    <property type="molecule type" value="Genomic_DNA"/>
</dbReference>
<dbReference type="GO" id="GO:0006516">
    <property type="term" value="P:glycoprotein catabolic process"/>
    <property type="evidence" value="ECO:0007669"/>
    <property type="project" value="TreeGrafter"/>
</dbReference>
<dbReference type="GO" id="GO:0005975">
    <property type="term" value="P:carbohydrate metabolic process"/>
    <property type="evidence" value="ECO:0007669"/>
    <property type="project" value="InterPro"/>
</dbReference>
<evidence type="ECO:0000256" key="3">
    <source>
        <dbReference type="ARBA" id="ARBA00022837"/>
    </source>
</evidence>
<evidence type="ECO:0000313" key="7">
    <source>
        <dbReference type="Proteomes" id="UP001214530"/>
    </source>
</evidence>
<dbReference type="FunFam" id="3.30.2080.10:FF:000001">
    <property type="entry name" value="Alpha-1,2-mannosidase subfamily"/>
    <property type="match status" value="1"/>
</dbReference>
<dbReference type="InterPro" id="IPR041371">
    <property type="entry name" value="GH92_N"/>
</dbReference>
<proteinExistence type="predicted"/>
<keyword evidence="3" id="KW-0106">Calcium</keyword>
<dbReference type="Gene3D" id="3.30.2080.10">
    <property type="entry name" value="GH92 mannosidase domain"/>
    <property type="match status" value="1"/>
</dbReference>
<evidence type="ECO:0000313" key="6">
    <source>
        <dbReference type="EMBL" id="WEK17811.1"/>
    </source>
</evidence>
<dbReference type="Pfam" id="PF17678">
    <property type="entry name" value="Glyco_hydro_92N"/>
    <property type="match status" value="1"/>
</dbReference>
<evidence type="ECO:0000256" key="2">
    <source>
        <dbReference type="ARBA" id="ARBA00011245"/>
    </source>
</evidence>
<dbReference type="Gene3D" id="1.20.1610.10">
    <property type="entry name" value="alpha-1,2-mannosidases domains"/>
    <property type="match status" value="1"/>
</dbReference>
<feature type="domain" description="Glycosyl hydrolase family 92 N-terminal" evidence="5">
    <location>
        <begin position="41"/>
        <end position="247"/>
    </location>
</feature>